<sequence length="199" mass="22705">MKFQNSSLLRIVLFFLTTISLWAIDRAPVYDADAEILTLCGFGPQQNEKGEWYLSKGVVLEFLEIEKIYSPLDGIVIAVESENTFPPVFFGEQQVNMIVIQFTDSTAMAIYNLKTVSRDPGELISRGQVIGLTGNRGNGEDYIIELSFIKSDAPYGELEINTLLYPDIDNDYQPRYTMEYINPFEILNPDRLNILQERK</sequence>
<evidence type="ECO:0000259" key="1">
    <source>
        <dbReference type="Pfam" id="PF01551"/>
    </source>
</evidence>
<dbReference type="AlphaFoldDB" id="A0A841RDF6"/>
<accession>A0A841RDF6</accession>
<evidence type="ECO:0000313" key="2">
    <source>
        <dbReference type="EMBL" id="MBB6481267.1"/>
    </source>
</evidence>
<evidence type="ECO:0000313" key="3">
    <source>
        <dbReference type="Proteomes" id="UP000587760"/>
    </source>
</evidence>
<dbReference type="SUPFAM" id="SSF51261">
    <property type="entry name" value="Duplicated hybrid motif"/>
    <property type="match status" value="1"/>
</dbReference>
<dbReference type="GO" id="GO:0016787">
    <property type="term" value="F:hydrolase activity"/>
    <property type="evidence" value="ECO:0007669"/>
    <property type="project" value="UniProtKB-KW"/>
</dbReference>
<dbReference type="InterPro" id="IPR011055">
    <property type="entry name" value="Dup_hybrid_motif"/>
</dbReference>
<proteinExistence type="predicted"/>
<dbReference type="CDD" id="cd12797">
    <property type="entry name" value="M23_peptidase"/>
    <property type="match status" value="1"/>
</dbReference>
<name>A0A841RDF6_9SPIO</name>
<keyword evidence="2" id="KW-0378">Hydrolase</keyword>
<dbReference type="EMBL" id="JACHGJ010000006">
    <property type="protein sequence ID" value="MBB6481267.1"/>
    <property type="molecule type" value="Genomic_DNA"/>
</dbReference>
<feature type="domain" description="M23ase beta-sheet core" evidence="1">
    <location>
        <begin position="55"/>
        <end position="140"/>
    </location>
</feature>
<keyword evidence="3" id="KW-1185">Reference proteome</keyword>
<organism evidence="2 3">
    <name type="scientific">Spirochaeta isovalerica</name>
    <dbReference type="NCBI Taxonomy" id="150"/>
    <lineage>
        <taxon>Bacteria</taxon>
        <taxon>Pseudomonadati</taxon>
        <taxon>Spirochaetota</taxon>
        <taxon>Spirochaetia</taxon>
        <taxon>Spirochaetales</taxon>
        <taxon>Spirochaetaceae</taxon>
        <taxon>Spirochaeta</taxon>
    </lineage>
</organism>
<dbReference type="Pfam" id="PF01551">
    <property type="entry name" value="Peptidase_M23"/>
    <property type="match status" value="1"/>
</dbReference>
<dbReference type="Proteomes" id="UP000587760">
    <property type="component" value="Unassembled WGS sequence"/>
</dbReference>
<gene>
    <name evidence="2" type="ORF">HNR50_002947</name>
</gene>
<comment type="caution">
    <text evidence="2">The sequence shown here is derived from an EMBL/GenBank/DDBJ whole genome shotgun (WGS) entry which is preliminary data.</text>
</comment>
<protein>
    <submittedName>
        <fullName evidence="2">Murein DD-endopeptidase MepM/ murein hydrolase activator NlpD</fullName>
    </submittedName>
</protein>
<dbReference type="RefSeq" id="WP_184747521.1">
    <property type="nucleotide sequence ID" value="NZ_JACHGJ010000006.1"/>
</dbReference>
<reference evidence="2 3" key="1">
    <citation type="submission" date="2020-08" db="EMBL/GenBank/DDBJ databases">
        <title>Genomic Encyclopedia of Type Strains, Phase IV (KMG-IV): sequencing the most valuable type-strain genomes for metagenomic binning, comparative biology and taxonomic classification.</title>
        <authorList>
            <person name="Goeker M."/>
        </authorList>
    </citation>
    <scope>NUCLEOTIDE SEQUENCE [LARGE SCALE GENOMIC DNA]</scope>
    <source>
        <strain evidence="2 3">DSM 2461</strain>
    </source>
</reference>
<dbReference type="Gene3D" id="2.70.70.10">
    <property type="entry name" value="Glucose Permease (Domain IIA)"/>
    <property type="match status" value="1"/>
</dbReference>
<dbReference type="InterPro" id="IPR016047">
    <property type="entry name" value="M23ase_b-sheet_dom"/>
</dbReference>